<dbReference type="STRING" id="366602.Caul_0531"/>
<proteinExistence type="predicted"/>
<dbReference type="Pfam" id="PF00440">
    <property type="entry name" value="TetR_N"/>
    <property type="match status" value="1"/>
</dbReference>
<feature type="DNA-binding region" description="H-T-H motif" evidence="4">
    <location>
        <begin position="53"/>
        <end position="72"/>
    </location>
</feature>
<dbReference type="HOGENOM" id="CLU_069356_28_0_5"/>
<dbReference type="PROSITE" id="PS50977">
    <property type="entry name" value="HTH_TETR_2"/>
    <property type="match status" value="1"/>
</dbReference>
<feature type="domain" description="HTH tetR-type" evidence="5">
    <location>
        <begin position="30"/>
        <end position="90"/>
    </location>
</feature>
<keyword evidence="2 4" id="KW-0238">DNA-binding</keyword>
<dbReference type="SUPFAM" id="SSF46689">
    <property type="entry name" value="Homeodomain-like"/>
    <property type="match status" value="1"/>
</dbReference>
<dbReference type="KEGG" id="cak:Caul_0531"/>
<name>B0T6P8_CAUSK</name>
<keyword evidence="1" id="KW-0805">Transcription regulation</keyword>
<dbReference type="InterPro" id="IPR001647">
    <property type="entry name" value="HTH_TetR"/>
</dbReference>
<dbReference type="Gene3D" id="1.10.357.10">
    <property type="entry name" value="Tetracycline Repressor, domain 2"/>
    <property type="match status" value="1"/>
</dbReference>
<dbReference type="PROSITE" id="PS01081">
    <property type="entry name" value="HTH_TETR_1"/>
    <property type="match status" value="1"/>
</dbReference>
<dbReference type="InterPro" id="IPR036271">
    <property type="entry name" value="Tet_transcr_reg_TetR-rel_C_sf"/>
</dbReference>
<evidence type="ECO:0000313" key="6">
    <source>
        <dbReference type="EMBL" id="ABZ69665.1"/>
    </source>
</evidence>
<dbReference type="InterPro" id="IPR023772">
    <property type="entry name" value="DNA-bd_HTH_TetR-type_CS"/>
</dbReference>
<dbReference type="InterPro" id="IPR011075">
    <property type="entry name" value="TetR_C"/>
</dbReference>
<evidence type="ECO:0000256" key="3">
    <source>
        <dbReference type="ARBA" id="ARBA00023163"/>
    </source>
</evidence>
<evidence type="ECO:0000256" key="2">
    <source>
        <dbReference type="ARBA" id="ARBA00023125"/>
    </source>
</evidence>
<dbReference type="PANTHER" id="PTHR47506:SF10">
    <property type="entry name" value="TRANSCRIPTIONAL REGULATORY PROTEIN"/>
    <property type="match status" value="1"/>
</dbReference>
<dbReference type="eggNOG" id="COG1309">
    <property type="taxonomic scope" value="Bacteria"/>
</dbReference>
<protein>
    <submittedName>
        <fullName evidence="6">Transcriptional regulator, TetR family</fullName>
    </submittedName>
</protein>
<dbReference type="Gene3D" id="1.10.10.60">
    <property type="entry name" value="Homeodomain-like"/>
    <property type="match status" value="1"/>
</dbReference>
<dbReference type="SUPFAM" id="SSF48498">
    <property type="entry name" value="Tetracyclin repressor-like, C-terminal domain"/>
    <property type="match status" value="1"/>
</dbReference>
<gene>
    <name evidence="6" type="ordered locus">Caul_0531</name>
</gene>
<evidence type="ECO:0000256" key="1">
    <source>
        <dbReference type="ARBA" id="ARBA00023015"/>
    </source>
</evidence>
<evidence type="ECO:0000259" key="5">
    <source>
        <dbReference type="PROSITE" id="PS50977"/>
    </source>
</evidence>
<dbReference type="PANTHER" id="PTHR47506">
    <property type="entry name" value="TRANSCRIPTIONAL REGULATORY PROTEIN"/>
    <property type="match status" value="1"/>
</dbReference>
<dbReference type="EMBL" id="CP000927">
    <property type="protein sequence ID" value="ABZ69665.1"/>
    <property type="molecule type" value="Genomic_DNA"/>
</dbReference>
<reference evidence="6" key="1">
    <citation type="submission" date="2008-01" db="EMBL/GenBank/DDBJ databases">
        <title>Complete sequence of chromosome of Caulobacter sp. K31.</title>
        <authorList>
            <consortium name="US DOE Joint Genome Institute"/>
            <person name="Copeland A."/>
            <person name="Lucas S."/>
            <person name="Lapidus A."/>
            <person name="Barry K."/>
            <person name="Glavina del Rio T."/>
            <person name="Dalin E."/>
            <person name="Tice H."/>
            <person name="Pitluck S."/>
            <person name="Bruce D."/>
            <person name="Goodwin L."/>
            <person name="Thompson L.S."/>
            <person name="Brettin T."/>
            <person name="Detter J.C."/>
            <person name="Han C."/>
            <person name="Schmutz J."/>
            <person name="Larimer F."/>
            <person name="Land M."/>
            <person name="Hauser L."/>
            <person name="Kyrpides N."/>
            <person name="Kim E."/>
            <person name="Stephens C."/>
            <person name="Richardson P."/>
        </authorList>
    </citation>
    <scope>NUCLEOTIDE SEQUENCE [LARGE SCALE GENOMIC DNA]</scope>
    <source>
        <strain evidence="6">K31</strain>
    </source>
</reference>
<evidence type="ECO:0000256" key="4">
    <source>
        <dbReference type="PROSITE-ProRule" id="PRU00335"/>
    </source>
</evidence>
<dbReference type="InterPro" id="IPR009057">
    <property type="entry name" value="Homeodomain-like_sf"/>
</dbReference>
<dbReference type="Pfam" id="PF16925">
    <property type="entry name" value="TetR_C_13"/>
    <property type="match status" value="1"/>
</dbReference>
<organism evidence="6">
    <name type="scientific">Caulobacter sp. (strain K31)</name>
    <dbReference type="NCBI Taxonomy" id="366602"/>
    <lineage>
        <taxon>Bacteria</taxon>
        <taxon>Pseudomonadati</taxon>
        <taxon>Pseudomonadota</taxon>
        <taxon>Alphaproteobacteria</taxon>
        <taxon>Caulobacterales</taxon>
        <taxon>Caulobacteraceae</taxon>
        <taxon>Caulobacter</taxon>
    </lineage>
</organism>
<keyword evidence="3" id="KW-0804">Transcription</keyword>
<accession>B0T6P8</accession>
<dbReference type="AlphaFoldDB" id="B0T6P8"/>
<sequence length="218" mass="23675">MSLHLTTERSIYYGMAQPISPPTPRGRPREFDPDAAVERAMGVFWSHGYHGTSLPDLLSATKLSRGSLYAAFGDKHGLFLRALDRYIDEALTRLDSELDSRKSALAGVRTCLAGYVDRTSGVAGRRGCLVVATAMELAAHDSEVEQRILRFFGAMETRLAEAMARAQASGELADGVEPKTAARLLVCLVEGMRVVGKTGSDRAVSQAVVQTLIDRFTK</sequence>
<dbReference type="GO" id="GO:0003677">
    <property type="term" value="F:DNA binding"/>
    <property type="evidence" value="ECO:0007669"/>
    <property type="project" value="UniProtKB-UniRule"/>
</dbReference>